<sequence length="589" mass="68427">MQPFELKELIKLINTKDVQKCKDYINHYFFCSGVDIFFYDAIGGEFCLYKLCEARKKIPKDIPKVSWRDDDDRKHTWDASKYLGSVDHQAKLYRPTCHLGKPLVFEAPKLVQGETMIVNYINSVKQSPLDREMQIPQEAQEKASRGLQYILGFIKDIICGGYAQQDEYILNWLSCTAAGVKVQTHLLMEGDGGEGKSLLCELMREILGARYYSTSNVEEVCQYTSNFEGRSLIVLEEMPVSSNSSKRGFTDALKSLTTESVFACRRMHNQAYQQSNTFNIIVNSNHSAEELTQTNKRRAVAFDISRKRVGDVEYYNRLHKYICDKDVQLAFYLFLMSRFDGMPKDWTGNEVPMSIKRREKLTRSLPPSIKFLIEHYVLPKRDIDNLPRKQLREEFKTFFKGHYDQAQFGRDMAKCGVTKGTKLEGGVRCQTYRAEWQTIDSTLKDLGIISNFDEEYEEHEETEVQRYKRFLDERDRRIQELEQEIAKLKQQKKRVAKPKPLPEPEMELEVAEIDSSVEESYDPEDFDEVLPDPEPKPKSKPKKIQVQIKGKPAKAFTSPEERCLGRSQQWLERHDTDIVLKCDVADLFD</sequence>
<evidence type="ECO:0000313" key="4">
    <source>
        <dbReference type="Proteomes" id="UP000001357"/>
    </source>
</evidence>
<dbReference type="InterPro" id="IPR045455">
    <property type="entry name" value="NrS-1_pol-like_helicase"/>
</dbReference>
<organism evidence="3 4">
    <name type="scientific">Monosiga brevicollis</name>
    <name type="common">Choanoflagellate</name>
    <dbReference type="NCBI Taxonomy" id="81824"/>
    <lineage>
        <taxon>Eukaryota</taxon>
        <taxon>Choanoflagellata</taxon>
        <taxon>Craspedida</taxon>
        <taxon>Salpingoecidae</taxon>
        <taxon>Monosiga</taxon>
    </lineage>
</organism>
<evidence type="ECO:0000313" key="3">
    <source>
        <dbReference type="EMBL" id="EDQ91349.1"/>
    </source>
</evidence>
<name>A9UU25_MONBE</name>
<dbReference type="KEGG" id="mbr:MONBRDRAFT_6499"/>
<dbReference type="Pfam" id="PF19263">
    <property type="entry name" value="DUF5906"/>
    <property type="match status" value="1"/>
</dbReference>
<accession>A9UU25</accession>
<reference evidence="3 4" key="1">
    <citation type="journal article" date="2008" name="Nature">
        <title>The genome of the choanoflagellate Monosiga brevicollis and the origin of metazoans.</title>
        <authorList>
            <consortium name="JGI Sequencing"/>
            <person name="King N."/>
            <person name="Westbrook M.J."/>
            <person name="Young S.L."/>
            <person name="Kuo A."/>
            <person name="Abedin M."/>
            <person name="Chapman J."/>
            <person name="Fairclough S."/>
            <person name="Hellsten U."/>
            <person name="Isogai Y."/>
            <person name="Letunic I."/>
            <person name="Marr M."/>
            <person name="Pincus D."/>
            <person name="Putnam N."/>
            <person name="Rokas A."/>
            <person name="Wright K.J."/>
            <person name="Zuzow R."/>
            <person name="Dirks W."/>
            <person name="Good M."/>
            <person name="Goodstein D."/>
            <person name="Lemons D."/>
            <person name="Li W."/>
            <person name="Lyons J.B."/>
            <person name="Morris A."/>
            <person name="Nichols S."/>
            <person name="Richter D.J."/>
            <person name="Salamov A."/>
            <person name="Bork P."/>
            <person name="Lim W.A."/>
            <person name="Manning G."/>
            <person name="Miller W.T."/>
            <person name="McGinnis W."/>
            <person name="Shapiro H."/>
            <person name="Tjian R."/>
            <person name="Grigoriev I.V."/>
            <person name="Rokhsar D."/>
        </authorList>
    </citation>
    <scope>NUCLEOTIDE SEQUENCE [LARGE SCALE GENOMIC DNA]</scope>
    <source>
        <strain evidence="4">MX1 / ATCC 50154</strain>
    </source>
</reference>
<dbReference type="GeneID" id="5888941"/>
<evidence type="ECO:0000256" key="1">
    <source>
        <dbReference type="SAM" id="MobiDB-lite"/>
    </source>
</evidence>
<dbReference type="Gene3D" id="3.40.50.300">
    <property type="entry name" value="P-loop containing nucleotide triphosphate hydrolases"/>
    <property type="match status" value="1"/>
</dbReference>
<dbReference type="Proteomes" id="UP000001357">
    <property type="component" value="Unassembled WGS sequence"/>
</dbReference>
<feature type="domain" description="NrS-1 polymerase-like helicase" evidence="2">
    <location>
        <begin position="189"/>
        <end position="298"/>
    </location>
</feature>
<dbReference type="SUPFAM" id="SSF52540">
    <property type="entry name" value="P-loop containing nucleoside triphosphate hydrolases"/>
    <property type="match status" value="1"/>
</dbReference>
<dbReference type="RefSeq" id="XP_001743771.1">
    <property type="nucleotide sequence ID" value="XM_001743719.1"/>
</dbReference>
<dbReference type="EMBL" id="CH991545">
    <property type="protein sequence ID" value="EDQ91349.1"/>
    <property type="molecule type" value="Genomic_DNA"/>
</dbReference>
<dbReference type="InParanoid" id="A9UU25"/>
<gene>
    <name evidence="3" type="ORF">MONBRDRAFT_6499</name>
</gene>
<keyword evidence="4" id="KW-1185">Reference proteome</keyword>
<proteinExistence type="predicted"/>
<feature type="region of interest" description="Disordered" evidence="1">
    <location>
        <begin position="492"/>
        <end position="560"/>
    </location>
</feature>
<feature type="compositionally biased region" description="Acidic residues" evidence="1">
    <location>
        <begin position="504"/>
        <end position="531"/>
    </location>
</feature>
<evidence type="ECO:0000259" key="2">
    <source>
        <dbReference type="Pfam" id="PF19263"/>
    </source>
</evidence>
<dbReference type="AlphaFoldDB" id="A9UU25"/>
<protein>
    <recommendedName>
        <fullName evidence="2">NrS-1 polymerase-like helicase domain-containing protein</fullName>
    </recommendedName>
</protein>
<dbReference type="InterPro" id="IPR027417">
    <property type="entry name" value="P-loop_NTPase"/>
</dbReference>